<gene>
    <name evidence="3" type="ORF">BDZ90DRAFT_235033</name>
</gene>
<dbReference type="PANTHER" id="PTHR47534">
    <property type="entry name" value="YALI0E05731P"/>
    <property type="match status" value="1"/>
</dbReference>
<feature type="region of interest" description="Disordered" evidence="2">
    <location>
        <begin position="113"/>
        <end position="137"/>
    </location>
</feature>
<dbReference type="RefSeq" id="XP_025359102.1">
    <property type="nucleotide sequence ID" value="XM_025507240.1"/>
</dbReference>
<sequence length="327" mass="35063">MITHKGLTKENQDVDCTDQRAVVAGGTQGIGAGVALRFALAGADVWIIGRGEQKAHGVLDQLRLASAEAHRRRGVQNGSSDHQFFQADLRRVEDIERVASDIKRRAGNRGIDYLVETQGGPPNGSIEPPASSRSPEPSFAVQVASRFGLAYLLTADKTIKKGICMVAAPASGGSKPLDTDDLDFLKAKEKGKAWTGYLGIPGQGQRESSVLDSVCQTLAERNPDLVVAHLFPGLIATNAPANRGFAWPFVQAYKVAGWLGIAASPMPGGYAEVPFYLMAGKGGAAYLRRGEANLLGAGLRRWDLSSNVRDPAVRDKVWTKMSSYFRT</sequence>
<dbReference type="GO" id="GO:0016491">
    <property type="term" value="F:oxidoreductase activity"/>
    <property type="evidence" value="ECO:0007669"/>
    <property type="project" value="UniProtKB-KW"/>
</dbReference>
<dbReference type="InterPro" id="IPR052228">
    <property type="entry name" value="Sec_Metab_Biosynth_Oxidored"/>
</dbReference>
<protein>
    <recommendedName>
        <fullName evidence="5">NAD(P)-binding protein</fullName>
    </recommendedName>
</protein>
<dbReference type="Pfam" id="PF00106">
    <property type="entry name" value="adh_short"/>
    <property type="match status" value="1"/>
</dbReference>
<feature type="compositionally biased region" description="Low complexity" evidence="2">
    <location>
        <begin position="125"/>
        <end position="137"/>
    </location>
</feature>
<dbReference type="PANTHER" id="PTHR47534:SF3">
    <property type="entry name" value="ALCOHOL DEHYDROGENASE-LIKE C-TERMINAL DOMAIN-CONTAINING PROTEIN"/>
    <property type="match status" value="1"/>
</dbReference>
<evidence type="ECO:0008006" key="5">
    <source>
        <dbReference type="Google" id="ProtNLM"/>
    </source>
</evidence>
<organism evidence="3 4">
    <name type="scientific">Jaminaea rosea</name>
    <dbReference type="NCBI Taxonomy" id="1569628"/>
    <lineage>
        <taxon>Eukaryota</taxon>
        <taxon>Fungi</taxon>
        <taxon>Dikarya</taxon>
        <taxon>Basidiomycota</taxon>
        <taxon>Ustilaginomycotina</taxon>
        <taxon>Exobasidiomycetes</taxon>
        <taxon>Microstromatales</taxon>
        <taxon>Microstromatales incertae sedis</taxon>
        <taxon>Jaminaea</taxon>
    </lineage>
</organism>
<dbReference type="GeneID" id="37029063"/>
<evidence type="ECO:0000313" key="3">
    <source>
        <dbReference type="EMBL" id="PWN24490.1"/>
    </source>
</evidence>
<keyword evidence="4" id="KW-1185">Reference proteome</keyword>
<accession>A0A316UH28</accession>
<evidence type="ECO:0000256" key="1">
    <source>
        <dbReference type="ARBA" id="ARBA00023002"/>
    </source>
</evidence>
<dbReference type="OrthoDB" id="2898509at2759"/>
<evidence type="ECO:0000313" key="4">
    <source>
        <dbReference type="Proteomes" id="UP000245884"/>
    </source>
</evidence>
<proteinExistence type="predicted"/>
<dbReference type="InterPro" id="IPR002347">
    <property type="entry name" value="SDR_fam"/>
</dbReference>
<keyword evidence="1" id="KW-0560">Oxidoreductase</keyword>
<dbReference type="AlphaFoldDB" id="A0A316UH28"/>
<evidence type="ECO:0000256" key="2">
    <source>
        <dbReference type="SAM" id="MobiDB-lite"/>
    </source>
</evidence>
<dbReference type="EMBL" id="KZ819681">
    <property type="protein sequence ID" value="PWN24490.1"/>
    <property type="molecule type" value="Genomic_DNA"/>
</dbReference>
<dbReference type="SUPFAM" id="SSF51735">
    <property type="entry name" value="NAD(P)-binding Rossmann-fold domains"/>
    <property type="match status" value="1"/>
</dbReference>
<dbReference type="Gene3D" id="3.40.50.720">
    <property type="entry name" value="NAD(P)-binding Rossmann-like Domain"/>
    <property type="match status" value="1"/>
</dbReference>
<name>A0A316UH28_9BASI</name>
<dbReference type="InterPro" id="IPR036291">
    <property type="entry name" value="NAD(P)-bd_dom_sf"/>
</dbReference>
<reference evidence="3 4" key="1">
    <citation type="journal article" date="2018" name="Mol. Biol. Evol.">
        <title>Broad Genomic Sampling Reveals a Smut Pathogenic Ancestry of the Fungal Clade Ustilaginomycotina.</title>
        <authorList>
            <person name="Kijpornyongpan T."/>
            <person name="Mondo S.J."/>
            <person name="Barry K."/>
            <person name="Sandor L."/>
            <person name="Lee J."/>
            <person name="Lipzen A."/>
            <person name="Pangilinan J."/>
            <person name="LaButti K."/>
            <person name="Hainaut M."/>
            <person name="Henrissat B."/>
            <person name="Grigoriev I.V."/>
            <person name="Spatafora J.W."/>
            <person name="Aime M.C."/>
        </authorList>
    </citation>
    <scope>NUCLEOTIDE SEQUENCE [LARGE SCALE GENOMIC DNA]</scope>
    <source>
        <strain evidence="3 4">MCA 5214</strain>
    </source>
</reference>
<dbReference type="Proteomes" id="UP000245884">
    <property type="component" value="Unassembled WGS sequence"/>
</dbReference>